<dbReference type="Gene3D" id="3.30.230.30">
    <property type="entry name" value="Impact, N-terminal domain"/>
    <property type="match status" value="1"/>
</dbReference>
<dbReference type="InterPro" id="IPR015269">
    <property type="entry name" value="UPF0029_Impact_C"/>
</dbReference>
<dbReference type="Pfam" id="PF09186">
    <property type="entry name" value="DUF1949"/>
    <property type="match status" value="1"/>
</dbReference>
<proteinExistence type="inferred from homology"/>
<evidence type="ECO:0000313" key="5">
    <source>
        <dbReference type="Proteomes" id="UP000253769"/>
    </source>
</evidence>
<dbReference type="InterPro" id="IPR015796">
    <property type="entry name" value="Impact_YigZ-like"/>
</dbReference>
<feature type="domain" description="Impact N-terminal" evidence="2">
    <location>
        <begin position="22"/>
        <end position="128"/>
    </location>
</feature>
<dbReference type="PANTHER" id="PTHR16301">
    <property type="entry name" value="IMPACT-RELATED"/>
    <property type="match status" value="1"/>
</dbReference>
<evidence type="ECO:0000256" key="1">
    <source>
        <dbReference type="ARBA" id="ARBA00007665"/>
    </source>
</evidence>
<dbReference type="InterPro" id="IPR036956">
    <property type="entry name" value="Impact_N_sf"/>
</dbReference>
<evidence type="ECO:0000313" key="4">
    <source>
        <dbReference type="EMBL" id="RDE18956.1"/>
    </source>
</evidence>
<dbReference type="InterPro" id="IPR023582">
    <property type="entry name" value="Impact"/>
</dbReference>
<dbReference type="RefSeq" id="WP_114696574.1">
    <property type="nucleotide sequence ID" value="NZ_QQOH01000004.1"/>
</dbReference>
<protein>
    <submittedName>
        <fullName evidence="4">YigZ family protein</fullName>
    </submittedName>
</protein>
<dbReference type="PROSITE" id="PS00910">
    <property type="entry name" value="UPF0029"/>
    <property type="match status" value="1"/>
</dbReference>
<sequence>MQPPRPTYAVPAAAVEVEYEIKKSRFIARVTKAADREAAMAMLAQAREDYPDARHHCWAYLIGNPHSPTTVAMSDDGEPSGTAGKPILNVLQHKGVGDLMLVVIRYFGGIKLGAGGLVRAYSQAAQLAMTELSTEDQVPYSQCQVVGDYALEQPLRHWLGQHSGQMLSVEYTEQVRFQVSVPDEEQAPLRAFVEGAGGQWVSDN</sequence>
<dbReference type="SUPFAM" id="SSF54980">
    <property type="entry name" value="EF-G C-terminal domain-like"/>
    <property type="match status" value="1"/>
</dbReference>
<dbReference type="GO" id="GO:0006446">
    <property type="term" value="P:regulation of translational initiation"/>
    <property type="evidence" value="ECO:0007669"/>
    <property type="project" value="TreeGrafter"/>
</dbReference>
<dbReference type="GO" id="GO:0005737">
    <property type="term" value="C:cytoplasm"/>
    <property type="evidence" value="ECO:0007669"/>
    <property type="project" value="TreeGrafter"/>
</dbReference>
<dbReference type="PANTHER" id="PTHR16301:SF20">
    <property type="entry name" value="IMPACT FAMILY MEMBER YIGZ"/>
    <property type="match status" value="1"/>
</dbReference>
<dbReference type="GO" id="GO:0032561">
    <property type="term" value="F:guanyl ribonucleotide binding"/>
    <property type="evidence" value="ECO:0007669"/>
    <property type="project" value="UniProtKB-ARBA"/>
</dbReference>
<dbReference type="InterPro" id="IPR020568">
    <property type="entry name" value="Ribosomal_Su5_D2-typ_SF"/>
</dbReference>
<comment type="similarity">
    <text evidence="1">Belongs to the IMPACT family.</text>
</comment>
<dbReference type="AlphaFoldDB" id="A0A369WEB2"/>
<dbReference type="EMBL" id="QQOH01000004">
    <property type="protein sequence ID" value="RDE18956.1"/>
    <property type="molecule type" value="Genomic_DNA"/>
</dbReference>
<dbReference type="InterPro" id="IPR035647">
    <property type="entry name" value="EFG_III/V"/>
</dbReference>
<dbReference type="OrthoDB" id="9813771at2"/>
<keyword evidence="5" id="KW-1185">Reference proteome</keyword>
<dbReference type="Proteomes" id="UP000253769">
    <property type="component" value="Unassembled WGS sequence"/>
</dbReference>
<dbReference type="Pfam" id="PF01205">
    <property type="entry name" value="Impact_N"/>
    <property type="match status" value="1"/>
</dbReference>
<feature type="domain" description="UPF0029" evidence="3">
    <location>
        <begin position="148"/>
        <end position="192"/>
    </location>
</feature>
<dbReference type="NCBIfam" id="TIGR00257">
    <property type="entry name" value="IMPACT_YIGZ"/>
    <property type="match status" value="1"/>
</dbReference>
<reference evidence="4 5" key="1">
    <citation type="submission" date="2018-07" db="EMBL/GenBank/DDBJ databases">
        <title>Motiliproteus coralliicola sp. nov., a bacterium isolated from Coral.</title>
        <authorList>
            <person name="Wang G."/>
        </authorList>
    </citation>
    <scope>NUCLEOTIDE SEQUENCE [LARGE SCALE GENOMIC DNA]</scope>
    <source>
        <strain evidence="4 5">C34</strain>
    </source>
</reference>
<dbReference type="InterPro" id="IPR001498">
    <property type="entry name" value="Impact_N"/>
</dbReference>
<evidence type="ECO:0000259" key="2">
    <source>
        <dbReference type="Pfam" id="PF01205"/>
    </source>
</evidence>
<evidence type="ECO:0000259" key="3">
    <source>
        <dbReference type="Pfam" id="PF09186"/>
    </source>
</evidence>
<gene>
    <name evidence="4" type="ORF">DV711_15215</name>
</gene>
<organism evidence="4 5">
    <name type="scientific">Motiliproteus coralliicola</name>
    <dbReference type="NCBI Taxonomy" id="2283196"/>
    <lineage>
        <taxon>Bacteria</taxon>
        <taxon>Pseudomonadati</taxon>
        <taxon>Pseudomonadota</taxon>
        <taxon>Gammaproteobacteria</taxon>
        <taxon>Oceanospirillales</taxon>
        <taxon>Oceanospirillaceae</taxon>
        <taxon>Motiliproteus</taxon>
    </lineage>
</organism>
<dbReference type="SUPFAM" id="SSF54211">
    <property type="entry name" value="Ribosomal protein S5 domain 2-like"/>
    <property type="match status" value="1"/>
</dbReference>
<dbReference type="Gene3D" id="3.30.70.240">
    <property type="match status" value="1"/>
</dbReference>
<accession>A0A369WEB2</accession>
<name>A0A369WEB2_9GAMM</name>
<comment type="caution">
    <text evidence="4">The sequence shown here is derived from an EMBL/GenBank/DDBJ whole genome shotgun (WGS) entry which is preliminary data.</text>
</comment>
<dbReference type="GO" id="GO:0043168">
    <property type="term" value="F:anion binding"/>
    <property type="evidence" value="ECO:0007669"/>
    <property type="project" value="UniProtKB-ARBA"/>
</dbReference>
<dbReference type="InterPro" id="IPR020569">
    <property type="entry name" value="UPF0029_Impact_CS"/>
</dbReference>
<dbReference type="GO" id="GO:0017111">
    <property type="term" value="F:ribonucleoside triphosphate phosphatase activity"/>
    <property type="evidence" value="ECO:0007669"/>
    <property type="project" value="UniProtKB-ARBA"/>
</dbReference>